<reference evidence="3" key="1">
    <citation type="submission" date="2024-04" db="EMBL/GenBank/DDBJ databases">
        <authorList>
            <consortium name="Molecular Ecology Group"/>
        </authorList>
    </citation>
    <scope>NUCLEOTIDE SEQUENCE</scope>
</reference>
<dbReference type="Proteomes" id="UP001497644">
    <property type="component" value="Chromosome 8"/>
</dbReference>
<feature type="compositionally biased region" description="Basic residues" evidence="1">
    <location>
        <begin position="86"/>
        <end position="95"/>
    </location>
</feature>
<keyword evidence="2" id="KW-0812">Transmembrane</keyword>
<evidence type="ECO:0000313" key="3">
    <source>
        <dbReference type="EMBL" id="CAL1687748.1"/>
    </source>
</evidence>
<keyword evidence="2" id="KW-1133">Transmembrane helix</keyword>
<evidence type="ECO:0000256" key="1">
    <source>
        <dbReference type="SAM" id="MobiDB-lite"/>
    </source>
</evidence>
<feature type="transmembrane region" description="Helical" evidence="2">
    <location>
        <begin position="170"/>
        <end position="188"/>
    </location>
</feature>
<dbReference type="EMBL" id="OZ034831">
    <property type="protein sequence ID" value="CAL1687748.1"/>
    <property type="molecule type" value="Genomic_DNA"/>
</dbReference>
<sequence length="191" mass="21233">MRVPGCGVSSPPDKRQFSSVDSEARNPAIRSDAGEPGVGSNDSRRSSPARTFIESAESSTRRSGASGSALARVVKDFLTKSEDRKRRVRGSKDRRRRDSASLHREEHARQVVGQRRFHVRATCLVLGKTSRKHQLYGILDSRVPPSSSSGAEFLRTRSDSALGVRTEREVLRFLFIFYVYMITIVVVGPGR</sequence>
<feature type="compositionally biased region" description="Basic and acidic residues" evidence="1">
    <location>
        <begin position="96"/>
        <end position="107"/>
    </location>
</feature>
<feature type="compositionally biased region" description="Low complexity" evidence="1">
    <location>
        <begin position="54"/>
        <end position="68"/>
    </location>
</feature>
<protein>
    <submittedName>
        <fullName evidence="3">Uncharacterized protein</fullName>
    </submittedName>
</protein>
<organism evidence="3 4">
    <name type="scientific">Lasius platythorax</name>
    <dbReference type="NCBI Taxonomy" id="488582"/>
    <lineage>
        <taxon>Eukaryota</taxon>
        <taxon>Metazoa</taxon>
        <taxon>Ecdysozoa</taxon>
        <taxon>Arthropoda</taxon>
        <taxon>Hexapoda</taxon>
        <taxon>Insecta</taxon>
        <taxon>Pterygota</taxon>
        <taxon>Neoptera</taxon>
        <taxon>Endopterygota</taxon>
        <taxon>Hymenoptera</taxon>
        <taxon>Apocrita</taxon>
        <taxon>Aculeata</taxon>
        <taxon>Formicoidea</taxon>
        <taxon>Formicidae</taxon>
        <taxon>Formicinae</taxon>
        <taxon>Lasius</taxon>
        <taxon>Lasius</taxon>
    </lineage>
</organism>
<feature type="region of interest" description="Disordered" evidence="1">
    <location>
        <begin position="1"/>
        <end position="68"/>
    </location>
</feature>
<feature type="region of interest" description="Disordered" evidence="1">
    <location>
        <begin position="82"/>
        <end position="107"/>
    </location>
</feature>
<accession>A0AAV2P832</accession>
<dbReference type="AlphaFoldDB" id="A0AAV2P832"/>
<name>A0AAV2P832_9HYME</name>
<evidence type="ECO:0000256" key="2">
    <source>
        <dbReference type="SAM" id="Phobius"/>
    </source>
</evidence>
<gene>
    <name evidence="3" type="ORF">LPLAT_LOCUS12968</name>
</gene>
<evidence type="ECO:0000313" key="4">
    <source>
        <dbReference type="Proteomes" id="UP001497644"/>
    </source>
</evidence>
<proteinExistence type="predicted"/>
<keyword evidence="4" id="KW-1185">Reference proteome</keyword>
<keyword evidence="2" id="KW-0472">Membrane</keyword>